<evidence type="ECO:0000256" key="3">
    <source>
        <dbReference type="ARBA" id="ARBA00023163"/>
    </source>
</evidence>
<dbReference type="SUPFAM" id="SSF88946">
    <property type="entry name" value="Sigma2 domain of RNA polymerase sigma factors"/>
    <property type="match status" value="1"/>
</dbReference>
<accession>A0A7C2JZT4</accession>
<dbReference type="EMBL" id="DSOK01000157">
    <property type="protein sequence ID" value="HEN14887.1"/>
    <property type="molecule type" value="Genomic_DNA"/>
</dbReference>
<dbReference type="InterPro" id="IPR039425">
    <property type="entry name" value="RNA_pol_sigma-70-like"/>
</dbReference>
<dbReference type="AlphaFoldDB" id="A0A7C2JZT4"/>
<name>A0A7C2JZT4_9PLAN</name>
<evidence type="ECO:0000256" key="2">
    <source>
        <dbReference type="ARBA" id="ARBA00023082"/>
    </source>
</evidence>
<dbReference type="PANTHER" id="PTHR43133">
    <property type="entry name" value="RNA POLYMERASE ECF-TYPE SIGMA FACTO"/>
    <property type="match status" value="1"/>
</dbReference>
<dbReference type="NCBIfam" id="TIGR02937">
    <property type="entry name" value="sigma70-ECF"/>
    <property type="match status" value="1"/>
</dbReference>
<gene>
    <name evidence="4" type="ORF">ENQ76_05380</name>
</gene>
<sequence>MFATTRWSLVHAAGGLRSSVAREALGTLCETYWYPLYAYARRRGCAPPDAEDRVQAFFAGVLTDGVFAAADPSRGRFRSFLLKSFQNFLHAEHRRDAAIKRGGGRTVQSLDAAQAEERYRLEPAESETPERLFERNWALTLLQTTLSQVQGEYAEKGQGKLYAALEAHLRQDREQLPYAELATSLGLTEEAVKSAAHRLRKRYRELLRSAIADTLADAGDVDDELRLLLRAVAGAV</sequence>
<reference evidence="4" key="1">
    <citation type="journal article" date="2020" name="mSystems">
        <title>Genome- and Community-Level Interaction Insights into Carbon Utilization and Element Cycling Functions of Hydrothermarchaeota in Hydrothermal Sediment.</title>
        <authorList>
            <person name="Zhou Z."/>
            <person name="Liu Y."/>
            <person name="Xu W."/>
            <person name="Pan J."/>
            <person name="Luo Z.H."/>
            <person name="Li M."/>
        </authorList>
    </citation>
    <scope>NUCLEOTIDE SEQUENCE [LARGE SCALE GENOMIC DNA]</scope>
    <source>
        <strain evidence="4">SpSt-339</strain>
    </source>
</reference>
<dbReference type="InterPro" id="IPR036388">
    <property type="entry name" value="WH-like_DNA-bd_sf"/>
</dbReference>
<dbReference type="InterPro" id="IPR013325">
    <property type="entry name" value="RNA_pol_sigma_r2"/>
</dbReference>
<evidence type="ECO:0000256" key="1">
    <source>
        <dbReference type="ARBA" id="ARBA00023015"/>
    </source>
</evidence>
<dbReference type="GO" id="GO:0006352">
    <property type="term" value="P:DNA-templated transcription initiation"/>
    <property type="evidence" value="ECO:0007669"/>
    <property type="project" value="InterPro"/>
</dbReference>
<protein>
    <submittedName>
        <fullName evidence="4">Sigma-70 family RNA polymerase sigma factor</fullName>
    </submittedName>
</protein>
<evidence type="ECO:0000313" key="4">
    <source>
        <dbReference type="EMBL" id="HEN14887.1"/>
    </source>
</evidence>
<proteinExistence type="predicted"/>
<keyword evidence="1" id="KW-0805">Transcription regulation</keyword>
<keyword evidence="2" id="KW-0731">Sigma factor</keyword>
<organism evidence="4">
    <name type="scientific">Schlesneria paludicola</name>
    <dbReference type="NCBI Taxonomy" id="360056"/>
    <lineage>
        <taxon>Bacteria</taxon>
        <taxon>Pseudomonadati</taxon>
        <taxon>Planctomycetota</taxon>
        <taxon>Planctomycetia</taxon>
        <taxon>Planctomycetales</taxon>
        <taxon>Planctomycetaceae</taxon>
        <taxon>Schlesneria</taxon>
    </lineage>
</organism>
<keyword evidence="3" id="KW-0804">Transcription</keyword>
<dbReference type="PANTHER" id="PTHR43133:SF51">
    <property type="entry name" value="RNA POLYMERASE SIGMA FACTOR"/>
    <property type="match status" value="1"/>
</dbReference>
<dbReference type="Gene3D" id="1.10.1740.10">
    <property type="match status" value="1"/>
</dbReference>
<comment type="caution">
    <text evidence="4">The sequence shown here is derived from an EMBL/GenBank/DDBJ whole genome shotgun (WGS) entry which is preliminary data.</text>
</comment>
<dbReference type="Gene3D" id="1.10.10.10">
    <property type="entry name" value="Winged helix-like DNA-binding domain superfamily/Winged helix DNA-binding domain"/>
    <property type="match status" value="1"/>
</dbReference>
<dbReference type="GO" id="GO:0016987">
    <property type="term" value="F:sigma factor activity"/>
    <property type="evidence" value="ECO:0007669"/>
    <property type="project" value="UniProtKB-KW"/>
</dbReference>
<dbReference type="InterPro" id="IPR014284">
    <property type="entry name" value="RNA_pol_sigma-70_dom"/>
</dbReference>